<gene>
    <name evidence="1" type="ORF">ENN94_00820</name>
</gene>
<organism evidence="1">
    <name type="scientific">Geoalkalibacter subterraneus</name>
    <dbReference type="NCBI Taxonomy" id="483547"/>
    <lineage>
        <taxon>Bacteria</taxon>
        <taxon>Pseudomonadati</taxon>
        <taxon>Thermodesulfobacteriota</taxon>
        <taxon>Desulfuromonadia</taxon>
        <taxon>Desulfuromonadales</taxon>
        <taxon>Geoalkalibacteraceae</taxon>
        <taxon>Geoalkalibacter</taxon>
    </lineage>
</organism>
<comment type="caution">
    <text evidence="1">The sequence shown here is derived from an EMBL/GenBank/DDBJ whole genome shotgun (WGS) entry which is preliminary data.</text>
</comment>
<dbReference type="Proteomes" id="UP000886162">
    <property type="component" value="Unassembled WGS sequence"/>
</dbReference>
<sequence length="192" mass="21073">MALRELYPQAQAVLFFVEPDGSTHYTCALVTAFDGPRSMTEVQEIAHIPLASTQQLSTCGPLSTGYLLHKHGMDSQAASFEILGNHEAVALAVIRNEYPLGGIKTHIARRYFSLGLRVLDETPPMPAFALVVNRKTVEVETIHAITEALLAASLDQRTEWGVARRGFVRAHDEITTVCGGCCRRPAEEPLIF</sequence>
<evidence type="ECO:0000313" key="1">
    <source>
        <dbReference type="EMBL" id="HDR46223.1"/>
    </source>
</evidence>
<accession>A0A831L6H4</accession>
<dbReference type="Pfam" id="PF12974">
    <property type="entry name" value="Phosphonate-bd"/>
    <property type="match status" value="1"/>
</dbReference>
<dbReference type="EMBL" id="DSDO01000055">
    <property type="protein sequence ID" value="HDR46223.1"/>
    <property type="molecule type" value="Genomic_DNA"/>
</dbReference>
<name>A0A831L6H4_9BACT</name>
<protein>
    <submittedName>
        <fullName evidence="1">Uncharacterized protein</fullName>
    </submittedName>
</protein>
<reference evidence="1" key="1">
    <citation type="journal article" date="2020" name="mSystems">
        <title>Genome- and Community-Level Interaction Insights into Carbon Utilization and Element Cycling Functions of Hydrothermarchaeota in Hydrothermal Sediment.</title>
        <authorList>
            <person name="Zhou Z."/>
            <person name="Liu Y."/>
            <person name="Xu W."/>
            <person name="Pan J."/>
            <person name="Luo Z.H."/>
            <person name="Li M."/>
        </authorList>
    </citation>
    <scope>NUCLEOTIDE SEQUENCE [LARGE SCALE GENOMIC DNA]</scope>
    <source>
        <strain evidence="1">SpSt-1220</strain>
    </source>
</reference>
<dbReference type="AlphaFoldDB" id="A0A831L6H4"/>
<proteinExistence type="predicted"/>